<dbReference type="InterPro" id="IPR002885">
    <property type="entry name" value="PPR_rpt"/>
</dbReference>
<dbReference type="PANTHER" id="PTHR47928">
    <property type="entry name" value="REPEAT-CONTAINING PROTEIN, PUTATIVE-RELATED"/>
    <property type="match status" value="1"/>
</dbReference>
<dbReference type="eggNOG" id="KOG4197">
    <property type="taxonomic scope" value="Eukaryota"/>
</dbReference>
<dbReference type="Proteomes" id="UP000001514">
    <property type="component" value="Unassembled WGS sequence"/>
</dbReference>
<keyword evidence="5" id="KW-1185">Reference proteome</keyword>
<dbReference type="PROSITE" id="PS51375">
    <property type="entry name" value="PPR"/>
    <property type="match status" value="7"/>
</dbReference>
<feature type="region of interest" description="Disordered" evidence="3">
    <location>
        <begin position="1"/>
        <end position="22"/>
    </location>
</feature>
<dbReference type="Pfam" id="PF01535">
    <property type="entry name" value="PPR"/>
    <property type="match status" value="5"/>
</dbReference>
<dbReference type="KEGG" id="smo:SELMODRAFT_88255"/>
<evidence type="ECO:0000313" key="5">
    <source>
        <dbReference type="Proteomes" id="UP000001514"/>
    </source>
</evidence>
<evidence type="ECO:0000256" key="1">
    <source>
        <dbReference type="ARBA" id="ARBA00022737"/>
    </source>
</evidence>
<dbReference type="InterPro" id="IPR011990">
    <property type="entry name" value="TPR-like_helical_dom_sf"/>
</dbReference>
<dbReference type="STRING" id="88036.D8R9B4"/>
<sequence>MISTAAQQVRLPRSSPPGGDESLELAQNVVFPERKFPLYKRRATPESDHFVNLGAAVKQLDYMVDSGAYTCLLKRCCGPAALEDGRRIHEHIVSHGRGDDVYLGNLLIQMYGLCKSVREANRVFRRMKEKNGHTWSFLIAANAVNGHCKKALEIYYRMLQHGVRPQERTFTTLVAVCGSFDAVPQGRMIHSQIEEVGYGSLVEVANSLVKMYGKFRLLDTAVVVFETIPCKNLTSYSAMVTAFAKCGRLRDAMRCFDSMWRAGWEPSLIIFTTILGVCAELGELEYGREVHGMIAESGLKDTLRFENSLISRLGRLGAVAYARKLLGKMPKRNVVSWSAMIAAYVQNGYSDEALVALQEMDLEGVKPNNITFTSLVDAIDDEASARAMQNRIFTSGEVEVDDFLYNAVLRMCLKFHCIDEARDIFESAKNKDVVTWTTMIAAASEDVYGKHNQLERARGLFDEMESKDVVSWTSMIRGYIEQEQGSKALSLFRQMELEGVKPSQITLVSMLAACSLENSLREGRKIQAQLLAAGGEHNPVAGNELVNMYGQCGSLDEARSVFNSLRERGVAAWTSMIAAYSKSGRGKEAVKMLRYMGMEGVKPNRMTLSTLLSACGHSGLANDAWECFIFVEKECGVTLTSEQYGSMIDVLGRAGEMDQARVLLNNMPCKADAKIWTNFLGACRIHKNLELGAQAAEALMRIEPGNPSPYVLLARMYGEAGNRDKEVEVLATMEYRGIIPSKGVK</sequence>
<protein>
    <recommendedName>
        <fullName evidence="6">Pentacotripeptide-repeat region of PRORP domain-containing protein</fullName>
    </recommendedName>
</protein>
<dbReference type="Gene3D" id="1.25.40.10">
    <property type="entry name" value="Tetratricopeptide repeat domain"/>
    <property type="match status" value="6"/>
</dbReference>
<dbReference type="SUPFAM" id="SSF48452">
    <property type="entry name" value="TPR-like"/>
    <property type="match status" value="1"/>
</dbReference>
<dbReference type="NCBIfam" id="TIGR00756">
    <property type="entry name" value="PPR"/>
    <property type="match status" value="5"/>
</dbReference>
<accession>D8R9B4</accession>
<dbReference type="InParanoid" id="D8R9B4"/>
<feature type="repeat" description="PPR" evidence="2">
    <location>
        <begin position="131"/>
        <end position="165"/>
    </location>
</feature>
<name>D8R9B4_SELML</name>
<feature type="repeat" description="PPR" evidence="2">
    <location>
        <begin position="706"/>
        <end position="740"/>
    </location>
</feature>
<feature type="repeat" description="PPR" evidence="2">
    <location>
        <begin position="333"/>
        <end position="367"/>
    </location>
</feature>
<evidence type="ECO:0000256" key="2">
    <source>
        <dbReference type="PROSITE-ProRule" id="PRU00708"/>
    </source>
</evidence>
<dbReference type="HOGENOM" id="CLU_002706_15_1_1"/>
<evidence type="ECO:0000313" key="4">
    <source>
        <dbReference type="EMBL" id="EFJ31380.1"/>
    </source>
</evidence>
<dbReference type="Gramene" id="EFJ31380">
    <property type="protein sequence ID" value="EFJ31380"/>
    <property type="gene ID" value="SELMODRAFT_88255"/>
</dbReference>
<dbReference type="InterPro" id="IPR050421">
    <property type="entry name" value="PPR"/>
</dbReference>
<keyword evidence="1" id="KW-0677">Repeat</keyword>
<feature type="repeat" description="PPR" evidence="2">
    <location>
        <begin position="401"/>
        <end position="435"/>
    </location>
</feature>
<dbReference type="Pfam" id="PF20431">
    <property type="entry name" value="E_motif"/>
    <property type="match status" value="1"/>
</dbReference>
<feature type="repeat" description="PPR" evidence="2">
    <location>
        <begin position="468"/>
        <end position="502"/>
    </location>
</feature>
<dbReference type="PANTHER" id="PTHR47928:SF190">
    <property type="entry name" value="PENTACOTRIPEPTIDE-REPEAT REGION OF PRORP DOMAIN-CONTAINING PROTEIN"/>
    <property type="match status" value="1"/>
</dbReference>
<organism evidence="5">
    <name type="scientific">Selaginella moellendorffii</name>
    <name type="common">Spikemoss</name>
    <dbReference type="NCBI Taxonomy" id="88036"/>
    <lineage>
        <taxon>Eukaryota</taxon>
        <taxon>Viridiplantae</taxon>
        <taxon>Streptophyta</taxon>
        <taxon>Embryophyta</taxon>
        <taxon>Tracheophyta</taxon>
        <taxon>Lycopodiopsida</taxon>
        <taxon>Selaginellales</taxon>
        <taxon>Selaginellaceae</taxon>
        <taxon>Selaginella</taxon>
    </lineage>
</organism>
<evidence type="ECO:0008006" key="6">
    <source>
        <dbReference type="Google" id="ProtNLM"/>
    </source>
</evidence>
<reference evidence="4 5" key="1">
    <citation type="journal article" date="2011" name="Science">
        <title>The Selaginella genome identifies genetic changes associated with the evolution of vascular plants.</title>
        <authorList>
            <person name="Banks J.A."/>
            <person name="Nishiyama T."/>
            <person name="Hasebe M."/>
            <person name="Bowman J.L."/>
            <person name="Gribskov M."/>
            <person name="dePamphilis C."/>
            <person name="Albert V.A."/>
            <person name="Aono N."/>
            <person name="Aoyama T."/>
            <person name="Ambrose B.A."/>
            <person name="Ashton N.W."/>
            <person name="Axtell M.J."/>
            <person name="Barker E."/>
            <person name="Barker M.S."/>
            <person name="Bennetzen J.L."/>
            <person name="Bonawitz N.D."/>
            <person name="Chapple C."/>
            <person name="Cheng C."/>
            <person name="Correa L.G."/>
            <person name="Dacre M."/>
            <person name="DeBarry J."/>
            <person name="Dreyer I."/>
            <person name="Elias M."/>
            <person name="Engstrom E.M."/>
            <person name="Estelle M."/>
            <person name="Feng L."/>
            <person name="Finet C."/>
            <person name="Floyd S.K."/>
            <person name="Frommer W.B."/>
            <person name="Fujita T."/>
            <person name="Gramzow L."/>
            <person name="Gutensohn M."/>
            <person name="Harholt J."/>
            <person name="Hattori M."/>
            <person name="Heyl A."/>
            <person name="Hirai T."/>
            <person name="Hiwatashi Y."/>
            <person name="Ishikawa M."/>
            <person name="Iwata M."/>
            <person name="Karol K.G."/>
            <person name="Koehler B."/>
            <person name="Kolukisaoglu U."/>
            <person name="Kubo M."/>
            <person name="Kurata T."/>
            <person name="Lalonde S."/>
            <person name="Li K."/>
            <person name="Li Y."/>
            <person name="Litt A."/>
            <person name="Lyons E."/>
            <person name="Manning G."/>
            <person name="Maruyama T."/>
            <person name="Michael T.P."/>
            <person name="Mikami K."/>
            <person name="Miyazaki S."/>
            <person name="Morinaga S."/>
            <person name="Murata T."/>
            <person name="Mueller-Roeber B."/>
            <person name="Nelson D.R."/>
            <person name="Obara M."/>
            <person name="Oguri Y."/>
            <person name="Olmstead R.G."/>
            <person name="Onodera N."/>
            <person name="Petersen B.L."/>
            <person name="Pils B."/>
            <person name="Prigge M."/>
            <person name="Rensing S.A."/>
            <person name="Riano-Pachon D.M."/>
            <person name="Roberts A.W."/>
            <person name="Sato Y."/>
            <person name="Scheller H.V."/>
            <person name="Schulz B."/>
            <person name="Schulz C."/>
            <person name="Shakirov E.V."/>
            <person name="Shibagaki N."/>
            <person name="Shinohara N."/>
            <person name="Shippen D.E."/>
            <person name="Soerensen I."/>
            <person name="Sotooka R."/>
            <person name="Sugimoto N."/>
            <person name="Sugita M."/>
            <person name="Sumikawa N."/>
            <person name="Tanurdzic M."/>
            <person name="Theissen G."/>
            <person name="Ulvskov P."/>
            <person name="Wakazuki S."/>
            <person name="Weng J.K."/>
            <person name="Willats W.W."/>
            <person name="Wipf D."/>
            <person name="Wolf P.G."/>
            <person name="Yang L."/>
            <person name="Zimmer A.D."/>
            <person name="Zhu Q."/>
            <person name="Mitros T."/>
            <person name="Hellsten U."/>
            <person name="Loque D."/>
            <person name="Otillar R."/>
            <person name="Salamov A."/>
            <person name="Schmutz J."/>
            <person name="Shapiro H."/>
            <person name="Lindquist E."/>
            <person name="Lucas S."/>
            <person name="Rokhsar D."/>
            <person name="Grigoriev I.V."/>
        </authorList>
    </citation>
    <scope>NUCLEOTIDE SEQUENCE [LARGE SCALE GENOMIC DNA]</scope>
</reference>
<dbReference type="FunFam" id="1.25.40.10:FF:000090">
    <property type="entry name" value="Pentatricopeptide repeat-containing protein, chloroplastic"/>
    <property type="match status" value="1"/>
</dbReference>
<feature type="repeat" description="PPR" evidence="2">
    <location>
        <begin position="569"/>
        <end position="603"/>
    </location>
</feature>
<gene>
    <name evidence="4" type="ORF">SELMODRAFT_88255</name>
</gene>
<dbReference type="Pfam" id="PF13041">
    <property type="entry name" value="PPR_2"/>
    <property type="match status" value="3"/>
</dbReference>
<proteinExistence type="predicted"/>
<dbReference type="AlphaFoldDB" id="D8R9B4"/>
<evidence type="ECO:0000256" key="3">
    <source>
        <dbReference type="SAM" id="MobiDB-lite"/>
    </source>
</evidence>
<feature type="repeat" description="PPR" evidence="2">
    <location>
        <begin position="232"/>
        <end position="266"/>
    </location>
</feature>
<dbReference type="EMBL" id="GL377574">
    <property type="protein sequence ID" value="EFJ31380.1"/>
    <property type="molecule type" value="Genomic_DNA"/>
</dbReference>
<dbReference type="InterPro" id="IPR046848">
    <property type="entry name" value="E_motif"/>
</dbReference>